<dbReference type="AlphaFoldDB" id="A0A1Y4LXH4"/>
<dbReference type="InterPro" id="IPR036318">
    <property type="entry name" value="FAD-bd_PCMH-like_sf"/>
</dbReference>
<dbReference type="Proteomes" id="UP000195447">
    <property type="component" value="Unassembled WGS sequence"/>
</dbReference>
<dbReference type="InterPro" id="IPR051312">
    <property type="entry name" value="Diverse_Substr_Oxidored"/>
</dbReference>
<dbReference type="PANTHER" id="PTHR42659">
    <property type="entry name" value="XANTHINE DEHYDROGENASE SUBUNIT C-RELATED"/>
    <property type="match status" value="1"/>
</dbReference>
<dbReference type="RefSeq" id="WP_087158664.1">
    <property type="nucleotide sequence ID" value="NZ_NFKM01000010.1"/>
</dbReference>
<dbReference type="EMBL" id="NFKM01000010">
    <property type="protein sequence ID" value="OUP60329.1"/>
    <property type="molecule type" value="Genomic_DNA"/>
</dbReference>
<sequence>MLKIQNYTYARSLDEAYAALVKNPKNCIIGGMIWLKMEDKVVPEAIDLSGLGLDQIEEEEDCFKIGAMVTLRELELHEQLNKATGNVIHDAVKDIVGVQLRNLATIGGSVFSRFGFSDVLCALMCLDASVQLYHAGEMSIQEFSKSNIQRDIITHITIKKNDWKSAFVCLRRSATDISVLNVAVSKSNQYHICVGARPGVATRYDVEIDDIDKVASMIQNKVICGSNMRGSKEYRSHLVKVLTARALRKVESQDAGTN</sequence>
<evidence type="ECO:0000256" key="1">
    <source>
        <dbReference type="ARBA" id="ARBA00022630"/>
    </source>
</evidence>
<accession>A0A1Y4LXH4</accession>
<dbReference type="InterPro" id="IPR005107">
    <property type="entry name" value="CO_DH_flav_C"/>
</dbReference>
<evidence type="ECO:0000313" key="5">
    <source>
        <dbReference type="Proteomes" id="UP000195447"/>
    </source>
</evidence>
<dbReference type="PROSITE" id="PS51387">
    <property type="entry name" value="FAD_PCMH"/>
    <property type="match status" value="1"/>
</dbReference>
<keyword evidence="1" id="KW-0285">Flavoprotein</keyword>
<evidence type="ECO:0000256" key="2">
    <source>
        <dbReference type="ARBA" id="ARBA00023002"/>
    </source>
</evidence>
<proteinExistence type="predicted"/>
<dbReference type="GO" id="GO:0016491">
    <property type="term" value="F:oxidoreductase activity"/>
    <property type="evidence" value="ECO:0007669"/>
    <property type="project" value="UniProtKB-KW"/>
</dbReference>
<reference evidence="5" key="1">
    <citation type="submission" date="2017-04" db="EMBL/GenBank/DDBJ databases">
        <title>Function of individual gut microbiota members based on whole genome sequencing of pure cultures obtained from chicken caecum.</title>
        <authorList>
            <person name="Medvecky M."/>
            <person name="Cejkova D."/>
            <person name="Polansky O."/>
            <person name="Karasova D."/>
            <person name="Kubasova T."/>
            <person name="Cizek A."/>
            <person name="Rychlik I."/>
        </authorList>
    </citation>
    <scope>NUCLEOTIDE SEQUENCE [LARGE SCALE GENOMIC DNA]</scope>
    <source>
        <strain evidence="5">An178</strain>
    </source>
</reference>
<dbReference type="SUPFAM" id="SSF55447">
    <property type="entry name" value="CO dehydrogenase flavoprotein C-terminal domain-like"/>
    <property type="match status" value="1"/>
</dbReference>
<gene>
    <name evidence="4" type="ORF">B5F14_06065</name>
</gene>
<dbReference type="InterPro" id="IPR036683">
    <property type="entry name" value="CO_DH_flav_C_dom_sf"/>
</dbReference>
<name>A0A1Y4LXH4_9FIRM</name>
<dbReference type="Gene3D" id="3.30.390.50">
    <property type="entry name" value="CO dehydrogenase flavoprotein, C-terminal domain"/>
    <property type="match status" value="1"/>
</dbReference>
<organism evidence="4 5">
    <name type="scientific">Faecalitalea cylindroides</name>
    <dbReference type="NCBI Taxonomy" id="39483"/>
    <lineage>
        <taxon>Bacteria</taxon>
        <taxon>Bacillati</taxon>
        <taxon>Bacillota</taxon>
        <taxon>Erysipelotrichia</taxon>
        <taxon>Erysipelotrichales</taxon>
        <taxon>Erysipelotrichaceae</taxon>
        <taxon>Faecalitalea</taxon>
    </lineage>
</organism>
<evidence type="ECO:0000259" key="3">
    <source>
        <dbReference type="PROSITE" id="PS51387"/>
    </source>
</evidence>
<comment type="caution">
    <text evidence="4">The sequence shown here is derived from an EMBL/GenBank/DDBJ whole genome shotgun (WGS) entry which is preliminary data.</text>
</comment>
<dbReference type="Pfam" id="PF00941">
    <property type="entry name" value="FAD_binding_5"/>
    <property type="match status" value="1"/>
</dbReference>
<dbReference type="InterPro" id="IPR002346">
    <property type="entry name" value="Mopterin_DH_FAD-bd"/>
</dbReference>
<protein>
    <submittedName>
        <fullName evidence="4">4-hydroxybenzoyl-CoA reductase</fullName>
    </submittedName>
</protein>
<dbReference type="GO" id="GO:0071949">
    <property type="term" value="F:FAD binding"/>
    <property type="evidence" value="ECO:0007669"/>
    <property type="project" value="InterPro"/>
</dbReference>
<keyword evidence="5" id="KW-1185">Reference proteome</keyword>
<keyword evidence="2" id="KW-0560">Oxidoreductase</keyword>
<dbReference type="PANTHER" id="PTHR42659:SF9">
    <property type="entry name" value="XANTHINE DEHYDROGENASE FAD-BINDING SUBUNIT XDHB-RELATED"/>
    <property type="match status" value="1"/>
</dbReference>
<dbReference type="InterPro" id="IPR016169">
    <property type="entry name" value="FAD-bd_PCMH_sub2"/>
</dbReference>
<evidence type="ECO:0000313" key="4">
    <source>
        <dbReference type="EMBL" id="OUP60329.1"/>
    </source>
</evidence>
<dbReference type="Gene3D" id="3.30.465.10">
    <property type="match status" value="1"/>
</dbReference>
<dbReference type="SUPFAM" id="SSF56176">
    <property type="entry name" value="FAD-binding/transporter-associated domain-like"/>
    <property type="match status" value="1"/>
</dbReference>
<dbReference type="InterPro" id="IPR016166">
    <property type="entry name" value="FAD-bd_PCMH"/>
</dbReference>
<dbReference type="SMART" id="SM01092">
    <property type="entry name" value="CO_deh_flav_C"/>
    <property type="match status" value="1"/>
</dbReference>
<feature type="domain" description="FAD-binding PCMH-type" evidence="3">
    <location>
        <begin position="1"/>
        <end position="163"/>
    </location>
</feature>